<protein>
    <submittedName>
        <fullName evidence="1">Uncharacterized protein</fullName>
    </submittedName>
</protein>
<evidence type="ECO:0000313" key="2">
    <source>
        <dbReference type="Proteomes" id="UP000708148"/>
    </source>
</evidence>
<accession>A0A8S1IX86</accession>
<dbReference type="EMBL" id="CAJHUC010001099">
    <property type="protein sequence ID" value="CAD7699722.1"/>
    <property type="molecule type" value="Genomic_DNA"/>
</dbReference>
<gene>
    <name evidence="1" type="ORF">OSTQU699_LOCUS5081</name>
</gene>
<dbReference type="AlphaFoldDB" id="A0A8S1IX86"/>
<dbReference type="OrthoDB" id="566351at2759"/>
<reference evidence="1" key="1">
    <citation type="submission" date="2020-12" db="EMBL/GenBank/DDBJ databases">
        <authorList>
            <person name="Iha C."/>
        </authorList>
    </citation>
    <scope>NUCLEOTIDE SEQUENCE</scope>
</reference>
<comment type="caution">
    <text evidence="1">The sequence shown here is derived from an EMBL/GenBank/DDBJ whole genome shotgun (WGS) entry which is preliminary data.</text>
</comment>
<keyword evidence="2" id="KW-1185">Reference proteome</keyword>
<proteinExistence type="predicted"/>
<evidence type="ECO:0000313" key="1">
    <source>
        <dbReference type="EMBL" id="CAD7699722.1"/>
    </source>
</evidence>
<name>A0A8S1IX86_9CHLO</name>
<dbReference type="Proteomes" id="UP000708148">
    <property type="component" value="Unassembled WGS sequence"/>
</dbReference>
<sequence>MGHVYRQRAYNTVSKKPTTSATDYSDDMFDENILAVNRLPHESCQDVLEPHHLLLVWESASENSCPGGGAHCMACSLRCPRRSSVTENSMQIVIHAKCHDSCVCGHVVCPGVAVKPTCVSKRAVESLNTYLRPRRIIIVTTSAEACTVFVTFAKNVQCVEEGSILPGVSKETVGEYLEARYKSVDENSEFHGRLLAGWYLQQFLKLGAAEYMPVEPELSQYFLVWDLDMMLLRPLSLFYIPGASRKVHHVQRQTVVNVGGNKLPGYEPSYKRLTGQDLEYAPDGTSFVTHWLVVYKPYMAEFLISIGGGNFTDNPANALHLQMGEASTRWVWRILDSIDPKFVETGFSEYASYVSWVKQNYPESQHVLKRRTWRRNPLGGKLAIIAGMYFRSDGLCCPMEWAVRLMRFFNYQYVGFEIGHYHVCGYTDERHDKGYGV</sequence>
<organism evidence="1 2">
    <name type="scientific">Ostreobium quekettii</name>
    <dbReference type="NCBI Taxonomy" id="121088"/>
    <lineage>
        <taxon>Eukaryota</taxon>
        <taxon>Viridiplantae</taxon>
        <taxon>Chlorophyta</taxon>
        <taxon>core chlorophytes</taxon>
        <taxon>Ulvophyceae</taxon>
        <taxon>TCBD clade</taxon>
        <taxon>Bryopsidales</taxon>
        <taxon>Ostreobineae</taxon>
        <taxon>Ostreobiaceae</taxon>
        <taxon>Ostreobium</taxon>
    </lineage>
</organism>